<keyword evidence="1" id="KW-0472">Membrane</keyword>
<dbReference type="InterPro" id="IPR007263">
    <property type="entry name" value="DCC1-like"/>
</dbReference>
<keyword evidence="1" id="KW-1133">Transmembrane helix</keyword>
<dbReference type="Proteomes" id="UP000693970">
    <property type="component" value="Unassembled WGS sequence"/>
</dbReference>
<sequence length="234" mass="26254">MRPHQAPTRILRIFLCFCLISIHYFVLCHAFLVTNRESNFRLQHEQRTFRVFGSMSTMADEIDSNNGDLSSSPLVLDPKSVSTRVFATDKRPVILFDGVCNMCNSAVNLALDWDPKGKLRFSALQSKVGRSLLEANGRNADDISSIVLVTKDGAFVKSDAVLKITEELTPVPLLPLKPAAVLSRWVIPKFLRDIVYDNVADNRYSIMGKRDECRLDSDGAFEDRFVDDNVALKG</sequence>
<keyword evidence="1" id="KW-0812">Transmembrane</keyword>
<dbReference type="InterPro" id="IPR052927">
    <property type="entry name" value="DCC_oxidoreductase"/>
</dbReference>
<reference evidence="2" key="1">
    <citation type="journal article" date="2021" name="Sci. Rep.">
        <title>Diploid genomic architecture of Nitzschia inconspicua, an elite biomass production diatom.</title>
        <authorList>
            <person name="Oliver A."/>
            <person name="Podell S."/>
            <person name="Pinowska A."/>
            <person name="Traller J.C."/>
            <person name="Smith S.R."/>
            <person name="McClure R."/>
            <person name="Beliaev A."/>
            <person name="Bohutskyi P."/>
            <person name="Hill E.A."/>
            <person name="Rabines A."/>
            <person name="Zheng H."/>
            <person name="Allen L.Z."/>
            <person name="Kuo A."/>
            <person name="Grigoriev I.V."/>
            <person name="Allen A.E."/>
            <person name="Hazlebeck D."/>
            <person name="Allen E.E."/>
        </authorList>
    </citation>
    <scope>NUCLEOTIDE SEQUENCE</scope>
    <source>
        <strain evidence="2">Hildebrandi</strain>
    </source>
</reference>
<name>A0A9K3LLX0_9STRA</name>
<evidence type="ECO:0000313" key="3">
    <source>
        <dbReference type="Proteomes" id="UP000693970"/>
    </source>
</evidence>
<evidence type="ECO:0000313" key="2">
    <source>
        <dbReference type="EMBL" id="KAG7364748.1"/>
    </source>
</evidence>
<dbReference type="Pfam" id="PF04134">
    <property type="entry name" value="DCC1-like"/>
    <property type="match status" value="1"/>
</dbReference>
<dbReference type="OrthoDB" id="410458at2759"/>
<protein>
    <submittedName>
        <fullName evidence="2">DUF393 domain containing protein</fullName>
    </submittedName>
</protein>
<proteinExistence type="predicted"/>
<feature type="transmembrane region" description="Helical" evidence="1">
    <location>
        <begin position="12"/>
        <end position="32"/>
    </location>
</feature>
<organism evidence="2 3">
    <name type="scientific">Nitzschia inconspicua</name>
    <dbReference type="NCBI Taxonomy" id="303405"/>
    <lineage>
        <taxon>Eukaryota</taxon>
        <taxon>Sar</taxon>
        <taxon>Stramenopiles</taxon>
        <taxon>Ochrophyta</taxon>
        <taxon>Bacillariophyta</taxon>
        <taxon>Bacillariophyceae</taxon>
        <taxon>Bacillariophycidae</taxon>
        <taxon>Bacillariales</taxon>
        <taxon>Bacillariaceae</taxon>
        <taxon>Nitzschia</taxon>
    </lineage>
</organism>
<dbReference type="PANTHER" id="PTHR33639">
    <property type="entry name" value="THIOL-DISULFIDE OXIDOREDUCTASE DCC"/>
    <property type="match status" value="1"/>
</dbReference>
<dbReference type="GO" id="GO:0015035">
    <property type="term" value="F:protein-disulfide reductase activity"/>
    <property type="evidence" value="ECO:0007669"/>
    <property type="project" value="InterPro"/>
</dbReference>
<accession>A0A9K3LLX0</accession>
<keyword evidence="3" id="KW-1185">Reference proteome</keyword>
<evidence type="ECO:0000256" key="1">
    <source>
        <dbReference type="SAM" id="Phobius"/>
    </source>
</evidence>
<gene>
    <name evidence="2" type="ORF">IV203_037950</name>
</gene>
<dbReference type="EMBL" id="JAGRRH010000009">
    <property type="protein sequence ID" value="KAG7364748.1"/>
    <property type="molecule type" value="Genomic_DNA"/>
</dbReference>
<dbReference type="PANTHER" id="PTHR33639:SF2">
    <property type="entry name" value="DUF393 DOMAIN-CONTAINING PROTEIN"/>
    <property type="match status" value="1"/>
</dbReference>
<comment type="caution">
    <text evidence="2">The sequence shown here is derived from an EMBL/GenBank/DDBJ whole genome shotgun (WGS) entry which is preliminary data.</text>
</comment>
<reference evidence="2" key="2">
    <citation type="submission" date="2021-04" db="EMBL/GenBank/DDBJ databases">
        <authorList>
            <person name="Podell S."/>
        </authorList>
    </citation>
    <scope>NUCLEOTIDE SEQUENCE</scope>
    <source>
        <strain evidence="2">Hildebrandi</strain>
    </source>
</reference>
<dbReference type="AlphaFoldDB" id="A0A9K3LLX0"/>